<proteinExistence type="predicted"/>
<name>A0A517U533_9BACT</name>
<protein>
    <submittedName>
        <fullName evidence="2">Uncharacterized protein</fullName>
    </submittedName>
</protein>
<evidence type="ECO:0000256" key="1">
    <source>
        <dbReference type="SAM" id="MobiDB-lite"/>
    </source>
</evidence>
<evidence type="ECO:0000313" key="3">
    <source>
        <dbReference type="Proteomes" id="UP000317909"/>
    </source>
</evidence>
<feature type="region of interest" description="Disordered" evidence="1">
    <location>
        <begin position="117"/>
        <end position="148"/>
    </location>
</feature>
<reference evidence="2 3" key="1">
    <citation type="submission" date="2019-02" db="EMBL/GenBank/DDBJ databases">
        <title>Deep-cultivation of Planctomycetes and their phenomic and genomic characterization uncovers novel biology.</title>
        <authorList>
            <person name="Wiegand S."/>
            <person name="Jogler M."/>
            <person name="Boedeker C."/>
            <person name="Pinto D."/>
            <person name="Vollmers J."/>
            <person name="Rivas-Marin E."/>
            <person name="Kohn T."/>
            <person name="Peeters S.H."/>
            <person name="Heuer A."/>
            <person name="Rast P."/>
            <person name="Oberbeckmann S."/>
            <person name="Bunk B."/>
            <person name="Jeske O."/>
            <person name="Meyerdierks A."/>
            <person name="Storesund J.E."/>
            <person name="Kallscheuer N."/>
            <person name="Luecker S."/>
            <person name="Lage O.M."/>
            <person name="Pohl T."/>
            <person name="Merkel B.J."/>
            <person name="Hornburger P."/>
            <person name="Mueller R.-W."/>
            <person name="Bruemmer F."/>
            <person name="Labrenz M."/>
            <person name="Spormann A.M."/>
            <person name="Op den Camp H."/>
            <person name="Overmann J."/>
            <person name="Amann R."/>
            <person name="Jetten M.S.M."/>
            <person name="Mascher T."/>
            <person name="Medema M.H."/>
            <person name="Devos D.P."/>
            <person name="Kaster A.-K."/>
            <person name="Ovreas L."/>
            <person name="Rohde M."/>
            <person name="Galperin M.Y."/>
            <person name="Jogler C."/>
        </authorList>
    </citation>
    <scope>NUCLEOTIDE SEQUENCE [LARGE SCALE GENOMIC DNA]</scope>
    <source>
        <strain evidence="2 3">I41</strain>
    </source>
</reference>
<accession>A0A517U533</accession>
<dbReference type="AlphaFoldDB" id="A0A517U533"/>
<gene>
    <name evidence="2" type="ORF">I41_49910</name>
</gene>
<evidence type="ECO:0000313" key="2">
    <source>
        <dbReference type="EMBL" id="QDT75749.1"/>
    </source>
</evidence>
<organism evidence="2 3">
    <name type="scientific">Lacipirellula limnantheis</name>
    <dbReference type="NCBI Taxonomy" id="2528024"/>
    <lineage>
        <taxon>Bacteria</taxon>
        <taxon>Pseudomonadati</taxon>
        <taxon>Planctomycetota</taxon>
        <taxon>Planctomycetia</taxon>
        <taxon>Pirellulales</taxon>
        <taxon>Lacipirellulaceae</taxon>
        <taxon>Lacipirellula</taxon>
    </lineage>
</organism>
<dbReference type="Proteomes" id="UP000317909">
    <property type="component" value="Chromosome"/>
</dbReference>
<dbReference type="KEGG" id="llh:I41_49910"/>
<feature type="compositionally biased region" description="Low complexity" evidence="1">
    <location>
        <begin position="131"/>
        <end position="148"/>
    </location>
</feature>
<keyword evidence="3" id="KW-1185">Reference proteome</keyword>
<sequence length="297" mass="32024">MIPSEVESVAMRRLVRALRPLMAGAPVSSEAVARGLVDTLDGSFLPRNAPRGDVGRFTDLDIAEGIGWVGEEARLIEILLDAGIFARHEEHRLVRVDYHRLAPNFIRASVNSAGGFVTGPEPGSKHEAKGGAKAPPKTTAEAAPESEPGTAFSIQSLPILTNPSSDPIDDGDGSNFVEGVDEVILDAKTFEEIKPDCARVADLVRIGRSPLNDADSETVIRCVVVARQRLPKGELDAIIKRVRKKSETVRLQSKIGYFKTAIITACEKAGVDFHFASKFDLPRRQPNETTVPEGAVA</sequence>
<dbReference type="EMBL" id="CP036339">
    <property type="protein sequence ID" value="QDT75749.1"/>
    <property type="molecule type" value="Genomic_DNA"/>
</dbReference>